<feature type="transmembrane region" description="Helical" evidence="10">
    <location>
        <begin position="212"/>
        <end position="234"/>
    </location>
</feature>
<evidence type="ECO:0000256" key="10">
    <source>
        <dbReference type="RuleBase" id="RU362071"/>
    </source>
</evidence>
<keyword evidence="12" id="KW-1185">Reference proteome</keyword>
<dbReference type="GO" id="GO:0006605">
    <property type="term" value="P:protein targeting"/>
    <property type="evidence" value="ECO:0007669"/>
    <property type="project" value="UniProtKB-UniRule"/>
</dbReference>
<keyword evidence="4 10" id="KW-1003">Cell membrane</keyword>
<keyword evidence="11" id="KW-0969">Cilium</keyword>
<dbReference type="Proteomes" id="UP000238045">
    <property type="component" value="Unassembled WGS sequence"/>
</dbReference>
<evidence type="ECO:0000256" key="8">
    <source>
        <dbReference type="ARBA" id="ARBA00023143"/>
    </source>
</evidence>
<feature type="transmembrane region" description="Helical" evidence="10">
    <location>
        <begin position="129"/>
        <end position="148"/>
    </location>
</feature>
<dbReference type="PANTHER" id="PTHR30065">
    <property type="entry name" value="FLAGELLAR BIOSYNTHETIC PROTEIN FLIR"/>
    <property type="match status" value="1"/>
</dbReference>
<dbReference type="GO" id="GO:0005886">
    <property type="term" value="C:plasma membrane"/>
    <property type="evidence" value="ECO:0007669"/>
    <property type="project" value="UniProtKB-SubCell"/>
</dbReference>
<dbReference type="NCBIfam" id="TIGR01400">
    <property type="entry name" value="fliR"/>
    <property type="match status" value="1"/>
</dbReference>
<feature type="transmembrane region" description="Helical" evidence="10">
    <location>
        <begin position="180"/>
        <end position="205"/>
    </location>
</feature>
<evidence type="ECO:0000256" key="2">
    <source>
        <dbReference type="ARBA" id="ARBA00009772"/>
    </source>
</evidence>
<reference evidence="11 12" key="1">
    <citation type="submission" date="2017-09" db="EMBL/GenBank/DDBJ databases">
        <title>Genomic, metabolic, and phenotypic characteristics of bacterial isolates from the natural microbiome of the model nematode Caenorhabditis elegans.</title>
        <authorList>
            <person name="Zimmermann J."/>
            <person name="Obeng N."/>
            <person name="Yang W."/>
            <person name="Obeng O."/>
            <person name="Kissoyan K."/>
            <person name="Pees B."/>
            <person name="Dirksen P."/>
            <person name="Hoppner M."/>
            <person name="Franke A."/>
            <person name="Rosenstiel P."/>
            <person name="Leippe M."/>
            <person name="Dierking K."/>
            <person name="Kaleta C."/>
            <person name="Schulenburg H."/>
        </authorList>
    </citation>
    <scope>NUCLEOTIDE SEQUENCE [LARGE SCALE GENOMIC DNA]</scope>
    <source>
        <strain evidence="11 12">MYb117</strain>
    </source>
</reference>
<feature type="transmembrane region" description="Helical" evidence="10">
    <location>
        <begin position="41"/>
        <end position="59"/>
    </location>
</feature>
<comment type="function">
    <text evidence="1 10">Role in flagellar biosynthesis.</text>
</comment>
<gene>
    <name evidence="11" type="primary">fliR</name>
    <name evidence="11" type="ORF">CQZ99_17185</name>
</gene>
<keyword evidence="5 10" id="KW-0812">Transmembrane</keyword>
<evidence type="ECO:0000313" key="12">
    <source>
        <dbReference type="Proteomes" id="UP000238045"/>
    </source>
</evidence>
<dbReference type="RefSeq" id="WP_105697851.1">
    <property type="nucleotide sequence ID" value="NZ_CP159260.1"/>
</dbReference>
<proteinExistence type="inferred from homology"/>
<comment type="subcellular location">
    <subcellularLocation>
        <location evidence="10">Cell membrane</location>
        <topology evidence="10">Multi-pass membrane protein</topology>
    </subcellularLocation>
    <subcellularLocation>
        <location evidence="10">Bacterial flagellum basal body</location>
    </subcellularLocation>
</comment>
<feature type="transmembrane region" description="Helical" evidence="10">
    <location>
        <begin position="79"/>
        <end position="99"/>
    </location>
</feature>
<keyword evidence="6 10" id="KW-1133">Transmembrane helix</keyword>
<evidence type="ECO:0000313" key="11">
    <source>
        <dbReference type="EMBL" id="PRC15948.1"/>
    </source>
</evidence>
<sequence>MIEVSSAQLQLWLTSFFWPFCRVLAYLMSDPILGHKNVSSQVKVGLAMLLAFLLAPNLPPLPDVPLFSWPGLGVIVEQVLIGMALGMVMRVTLAVVEMAGDICGMQMGLAFATFFSADTATNSQVLSRYLGMITILMFLALDGHLMVLELLANTFKVLPIGNLHFDPNAWNLIARYGSTIYLTGLLLALPMVATLLIINLAMGILNRVSPQLTVFSVGFPLTLTVGLGLLMVVMGDMGQFLASLLTNTLRFMQYLLENMSLH</sequence>
<dbReference type="InterPro" id="IPR006303">
    <property type="entry name" value="FliR"/>
</dbReference>
<evidence type="ECO:0000256" key="6">
    <source>
        <dbReference type="ARBA" id="ARBA00022989"/>
    </source>
</evidence>
<evidence type="ECO:0000256" key="1">
    <source>
        <dbReference type="ARBA" id="ARBA00002578"/>
    </source>
</evidence>
<evidence type="ECO:0000256" key="5">
    <source>
        <dbReference type="ARBA" id="ARBA00022692"/>
    </source>
</evidence>
<keyword evidence="11" id="KW-0282">Flagellum</keyword>
<dbReference type="PRINTS" id="PR00953">
    <property type="entry name" value="TYPE3IMRPROT"/>
</dbReference>
<dbReference type="GO" id="GO:0044780">
    <property type="term" value="P:bacterial-type flagellum assembly"/>
    <property type="evidence" value="ECO:0007669"/>
    <property type="project" value="UniProtKB-UniRule"/>
</dbReference>
<evidence type="ECO:0000256" key="7">
    <source>
        <dbReference type="ARBA" id="ARBA00023136"/>
    </source>
</evidence>
<evidence type="ECO:0000256" key="3">
    <source>
        <dbReference type="ARBA" id="ARBA00021717"/>
    </source>
</evidence>
<evidence type="ECO:0000256" key="9">
    <source>
        <dbReference type="NCBIfam" id="TIGR01400"/>
    </source>
</evidence>
<keyword evidence="7 10" id="KW-0472">Membrane</keyword>
<protein>
    <recommendedName>
        <fullName evidence="3 9">Flagellar biosynthetic protein FliR</fullName>
    </recommendedName>
</protein>
<dbReference type="EMBL" id="PCQL01000018">
    <property type="protein sequence ID" value="PRC15948.1"/>
    <property type="molecule type" value="Genomic_DNA"/>
</dbReference>
<dbReference type="InterPro" id="IPR002010">
    <property type="entry name" value="T3SS_IM_R"/>
</dbReference>
<dbReference type="PANTHER" id="PTHR30065:SF8">
    <property type="entry name" value="FLAGELLAR BIOSYNTHETIC PROTEIN FLIR"/>
    <property type="match status" value="1"/>
</dbReference>
<keyword evidence="11" id="KW-0966">Cell projection</keyword>
<evidence type="ECO:0000256" key="4">
    <source>
        <dbReference type="ARBA" id="ARBA00022475"/>
    </source>
</evidence>
<dbReference type="GO" id="GO:0009425">
    <property type="term" value="C:bacterial-type flagellum basal body"/>
    <property type="evidence" value="ECO:0007669"/>
    <property type="project" value="UniProtKB-SubCell"/>
</dbReference>
<organism evidence="11 12">
    <name type="scientific">Pseudomonas poae</name>
    <dbReference type="NCBI Taxonomy" id="200451"/>
    <lineage>
        <taxon>Bacteria</taxon>
        <taxon>Pseudomonadati</taxon>
        <taxon>Pseudomonadota</taxon>
        <taxon>Gammaproteobacteria</taxon>
        <taxon>Pseudomonadales</taxon>
        <taxon>Pseudomonadaceae</taxon>
        <taxon>Pseudomonas</taxon>
    </lineage>
</organism>
<feature type="transmembrane region" description="Helical" evidence="10">
    <location>
        <begin position="12"/>
        <end position="29"/>
    </location>
</feature>
<comment type="similarity">
    <text evidence="2 10">Belongs to the FliR/MopE/SpaR family.</text>
</comment>
<name>A0A2S9EKS4_9PSED</name>
<comment type="caution">
    <text evidence="11">The sequence shown here is derived from an EMBL/GenBank/DDBJ whole genome shotgun (WGS) entry which is preliminary data.</text>
</comment>
<accession>A0A2S9EKS4</accession>
<dbReference type="Pfam" id="PF01311">
    <property type="entry name" value="Bac_export_1"/>
    <property type="match status" value="1"/>
</dbReference>
<dbReference type="AlphaFoldDB" id="A0A2S9EKS4"/>
<keyword evidence="8 10" id="KW-0975">Bacterial flagellum</keyword>